<proteinExistence type="predicted"/>
<dbReference type="OrthoDB" id="1880850at2759"/>
<name>A0A835QWN4_VANPL</name>
<reference evidence="2 3" key="1">
    <citation type="journal article" date="2020" name="Nat. Food">
        <title>A phased Vanilla planifolia genome enables genetic improvement of flavour and production.</title>
        <authorList>
            <person name="Hasing T."/>
            <person name="Tang H."/>
            <person name="Brym M."/>
            <person name="Khazi F."/>
            <person name="Huang T."/>
            <person name="Chambers A.H."/>
        </authorList>
    </citation>
    <scope>NUCLEOTIDE SEQUENCE [LARGE SCALE GENOMIC DNA]</scope>
    <source>
        <tissue evidence="2">Leaf</tissue>
    </source>
</reference>
<evidence type="ECO:0000256" key="1">
    <source>
        <dbReference type="SAM" id="MobiDB-lite"/>
    </source>
</evidence>
<dbReference type="AlphaFoldDB" id="A0A835QWN4"/>
<keyword evidence="3" id="KW-1185">Reference proteome</keyword>
<evidence type="ECO:0000313" key="2">
    <source>
        <dbReference type="EMBL" id="KAG0479308.1"/>
    </source>
</evidence>
<dbReference type="Proteomes" id="UP000636800">
    <property type="component" value="Chromosome 5"/>
</dbReference>
<feature type="region of interest" description="Disordered" evidence="1">
    <location>
        <begin position="28"/>
        <end position="50"/>
    </location>
</feature>
<protein>
    <submittedName>
        <fullName evidence="2">Uncharacterized protein</fullName>
    </submittedName>
</protein>
<comment type="caution">
    <text evidence="2">The sequence shown here is derived from an EMBL/GenBank/DDBJ whole genome shotgun (WGS) entry which is preliminary data.</text>
</comment>
<organism evidence="2 3">
    <name type="scientific">Vanilla planifolia</name>
    <name type="common">Vanilla</name>
    <dbReference type="NCBI Taxonomy" id="51239"/>
    <lineage>
        <taxon>Eukaryota</taxon>
        <taxon>Viridiplantae</taxon>
        <taxon>Streptophyta</taxon>
        <taxon>Embryophyta</taxon>
        <taxon>Tracheophyta</taxon>
        <taxon>Spermatophyta</taxon>
        <taxon>Magnoliopsida</taxon>
        <taxon>Liliopsida</taxon>
        <taxon>Asparagales</taxon>
        <taxon>Orchidaceae</taxon>
        <taxon>Vanilloideae</taxon>
        <taxon>Vanilleae</taxon>
        <taxon>Vanilla</taxon>
    </lineage>
</organism>
<gene>
    <name evidence="2" type="ORF">HPP92_010166</name>
</gene>
<dbReference type="EMBL" id="JADCNL010000005">
    <property type="protein sequence ID" value="KAG0479308.1"/>
    <property type="molecule type" value="Genomic_DNA"/>
</dbReference>
<sequence length="85" mass="9190">MSSNLLAYGSSDGSLTVCRVSEPPSVIQQLKGPSKGITASRGTSSCVKDRSNIKEPNMRKNLQNYDKDGDLQNVVSFYITGQLHA</sequence>
<evidence type="ECO:0000313" key="3">
    <source>
        <dbReference type="Proteomes" id="UP000636800"/>
    </source>
</evidence>
<accession>A0A835QWN4</accession>